<gene>
    <name evidence="2" type="ORF">ACFQET_09480</name>
</gene>
<feature type="region of interest" description="Disordered" evidence="1">
    <location>
        <begin position="89"/>
        <end position="131"/>
    </location>
</feature>
<name>A0ABW1TR78_9LACO</name>
<proteinExistence type="predicted"/>
<accession>A0ABW1TR78</accession>
<evidence type="ECO:0000256" key="1">
    <source>
        <dbReference type="SAM" id="MobiDB-lite"/>
    </source>
</evidence>
<dbReference type="Proteomes" id="UP001596191">
    <property type="component" value="Unassembled WGS sequence"/>
</dbReference>
<reference evidence="3" key="1">
    <citation type="journal article" date="2019" name="Int. J. Syst. Evol. Microbiol.">
        <title>The Global Catalogue of Microorganisms (GCM) 10K type strain sequencing project: providing services to taxonomists for standard genome sequencing and annotation.</title>
        <authorList>
            <consortium name="The Broad Institute Genomics Platform"/>
            <consortium name="The Broad Institute Genome Sequencing Center for Infectious Disease"/>
            <person name="Wu L."/>
            <person name="Ma J."/>
        </authorList>
    </citation>
    <scope>NUCLEOTIDE SEQUENCE [LARGE SCALE GENOMIC DNA]</scope>
    <source>
        <strain evidence="3">CCM 8907</strain>
    </source>
</reference>
<organism evidence="2 3">
    <name type="scientific">Levilactobacillus tangyuanensis</name>
    <dbReference type="NCBI Taxonomy" id="2486021"/>
    <lineage>
        <taxon>Bacteria</taxon>
        <taxon>Bacillati</taxon>
        <taxon>Bacillota</taxon>
        <taxon>Bacilli</taxon>
        <taxon>Lactobacillales</taxon>
        <taxon>Lactobacillaceae</taxon>
        <taxon>Levilactobacillus</taxon>
    </lineage>
</organism>
<keyword evidence="3" id="KW-1185">Reference proteome</keyword>
<sequence>MANTKNSQAAKIRQQIMTWLQDDKITEVASDEKFPGIRGLRAVTLRQMLGDQGYTSSVVMGAVSAAPSIDGRIKKASVTPRQVYYYFDSEGPAPKRQHHPAAAPKSATKKSVAKKAPIAPTKMAASSTAAPVSSAMTAATTPAAPISHATAKSAAPAGGIVATDAFAQLMTTNTDLANQVDALLTDAQAQRPLSDLDIDFLSNFATAVTRQSELLQNYATQSKIEQLRS</sequence>
<comment type="caution">
    <text evidence="2">The sequence shown here is derived from an EMBL/GenBank/DDBJ whole genome shotgun (WGS) entry which is preliminary data.</text>
</comment>
<evidence type="ECO:0000313" key="3">
    <source>
        <dbReference type="Proteomes" id="UP001596191"/>
    </source>
</evidence>
<dbReference type="EMBL" id="JBHSSJ010000014">
    <property type="protein sequence ID" value="MFC6275730.1"/>
    <property type="molecule type" value="Genomic_DNA"/>
</dbReference>
<evidence type="ECO:0000313" key="2">
    <source>
        <dbReference type="EMBL" id="MFC6275730.1"/>
    </source>
</evidence>
<protein>
    <submittedName>
        <fullName evidence="2">Uncharacterized protein</fullName>
    </submittedName>
</protein>
<dbReference type="RefSeq" id="WP_125642904.1">
    <property type="nucleotide sequence ID" value="NZ_JBHSSJ010000014.1"/>
</dbReference>